<sequence length="422" mass="45331">MNTSMIARFRPVIAAASEREIREDITLGGKLILSEDGPLQVSYAPFEHVVATARVVIVGITPGQHQAAEALIEARRQIQAGADDATALAAAKVHGSFSGAMRDGLVAMLDEVGLHDRLGIPTCARLWDTHSHLAHFTSALRYPVLIGGENYIGTPSMTRTAALRSYLEGCLVEEARALPDAIWISCGSTAAKGLAWVVKQGALDPERVCFGLHPSPSSVERVQYFLGTGRPRAELSVKTDPDIIDAIKRTMICKVAELAPVSSGAVQSSTTPTPAIAKAAPPSTPKNKVSKATKRERKVPSRLGLDIQAAVAADPRFQEHRPEKLYRCIYRTRRSGTVFAFERVTLDFIRFWIPASPAIEAALTSKGIVVSKISRPNPSASDPTLYGRHSALKAIPELKDEALFPITVTSVGQALVILGALP</sequence>
<geneLocation type="plasmid" evidence="2">
    <name>1</name>
</geneLocation>
<feature type="compositionally biased region" description="Low complexity" evidence="1">
    <location>
        <begin position="269"/>
        <end position="281"/>
    </location>
</feature>
<accession>A0A679JJU3</accession>
<organism evidence="2">
    <name type="scientific">Methylobacterium bullatum</name>
    <dbReference type="NCBI Taxonomy" id="570505"/>
    <lineage>
        <taxon>Bacteria</taxon>
        <taxon>Pseudomonadati</taxon>
        <taxon>Pseudomonadota</taxon>
        <taxon>Alphaproteobacteria</taxon>
        <taxon>Hyphomicrobiales</taxon>
        <taxon>Methylobacteriaceae</taxon>
        <taxon>Methylobacterium</taxon>
    </lineage>
</organism>
<dbReference type="EMBL" id="LR743510">
    <property type="protein sequence ID" value="CAA2140052.1"/>
    <property type="molecule type" value="Genomic_DNA"/>
</dbReference>
<evidence type="ECO:0008006" key="3">
    <source>
        <dbReference type="Google" id="ProtNLM"/>
    </source>
</evidence>
<feature type="compositionally biased region" description="Basic residues" evidence="1">
    <location>
        <begin position="288"/>
        <end position="297"/>
    </location>
</feature>
<name>A0A679JJU3_9HYPH</name>
<proteinExistence type="predicted"/>
<dbReference type="RefSeq" id="WP_339160521.1">
    <property type="nucleotide sequence ID" value="NZ_LR743510.1"/>
</dbReference>
<feature type="region of interest" description="Disordered" evidence="1">
    <location>
        <begin position="269"/>
        <end position="297"/>
    </location>
</feature>
<keyword evidence="2" id="KW-0614">Plasmid</keyword>
<protein>
    <recommendedName>
        <fullName evidence="3">Uracil-DNA glycosylase-like domain-containing protein</fullName>
    </recommendedName>
</protein>
<evidence type="ECO:0000313" key="2">
    <source>
        <dbReference type="EMBL" id="CAA2140052.1"/>
    </source>
</evidence>
<gene>
    <name evidence="2" type="ORF">MBLL_01933</name>
</gene>
<reference evidence="2" key="1">
    <citation type="submission" date="2019-12" db="EMBL/GenBank/DDBJ databases">
        <authorList>
            <person name="Cremers G."/>
        </authorList>
    </citation>
    <scope>NUCLEOTIDE SEQUENCE</scope>
    <source>
        <strain evidence="2">Mbul2</strain>
        <plasmid evidence="2">1</plasmid>
    </source>
</reference>
<dbReference type="AlphaFoldDB" id="A0A679JJU3"/>
<evidence type="ECO:0000256" key="1">
    <source>
        <dbReference type="SAM" id="MobiDB-lite"/>
    </source>
</evidence>